<dbReference type="InterPro" id="IPR036465">
    <property type="entry name" value="vWFA_dom_sf"/>
</dbReference>
<proteinExistence type="predicted"/>
<comment type="caution">
    <text evidence="2">The sequence shown here is derived from an EMBL/GenBank/DDBJ whole genome shotgun (WGS) entry which is preliminary data.</text>
</comment>
<evidence type="ECO:0000313" key="2">
    <source>
        <dbReference type="EMBL" id="RAK00059.1"/>
    </source>
</evidence>
<evidence type="ECO:0008006" key="4">
    <source>
        <dbReference type="Google" id="ProtNLM"/>
    </source>
</evidence>
<dbReference type="RefSeq" id="WP_111627834.1">
    <property type="nucleotide sequence ID" value="NZ_QLMC01000002.1"/>
</dbReference>
<dbReference type="EMBL" id="QLMC01000002">
    <property type="protein sequence ID" value="RAK00059.1"/>
    <property type="molecule type" value="Genomic_DNA"/>
</dbReference>
<dbReference type="SUPFAM" id="SSF52317">
    <property type="entry name" value="Class I glutamine amidotransferase-like"/>
    <property type="match status" value="1"/>
</dbReference>
<feature type="transmembrane region" description="Helical" evidence="1">
    <location>
        <begin position="669"/>
        <end position="687"/>
    </location>
</feature>
<evidence type="ECO:0000256" key="1">
    <source>
        <dbReference type="SAM" id="Phobius"/>
    </source>
</evidence>
<dbReference type="Proteomes" id="UP000248790">
    <property type="component" value="Unassembled WGS sequence"/>
</dbReference>
<organism evidence="2 3">
    <name type="scientific">Larkinella arboricola</name>
    <dbReference type="NCBI Taxonomy" id="643671"/>
    <lineage>
        <taxon>Bacteria</taxon>
        <taxon>Pseudomonadati</taxon>
        <taxon>Bacteroidota</taxon>
        <taxon>Cytophagia</taxon>
        <taxon>Cytophagales</taxon>
        <taxon>Spirosomataceae</taxon>
        <taxon>Larkinella</taxon>
    </lineage>
</organism>
<feature type="transmembrane region" description="Helical" evidence="1">
    <location>
        <begin position="12"/>
        <end position="29"/>
    </location>
</feature>
<gene>
    <name evidence="2" type="ORF">LX87_01756</name>
</gene>
<name>A0A327X322_LARAB</name>
<dbReference type="OrthoDB" id="9763076at2"/>
<dbReference type="PANTHER" id="PTHR37947">
    <property type="entry name" value="BLL2462 PROTEIN"/>
    <property type="match status" value="1"/>
</dbReference>
<keyword evidence="3" id="KW-1185">Reference proteome</keyword>
<keyword evidence="1" id="KW-0472">Membrane</keyword>
<reference evidence="2 3" key="1">
    <citation type="submission" date="2018-06" db="EMBL/GenBank/DDBJ databases">
        <title>Genomic Encyclopedia of Archaeal and Bacterial Type Strains, Phase II (KMG-II): from individual species to whole genera.</title>
        <authorList>
            <person name="Goeker M."/>
        </authorList>
    </citation>
    <scope>NUCLEOTIDE SEQUENCE [LARGE SCALE GENOMIC DNA]</scope>
    <source>
        <strain evidence="2 3">DSM 21851</strain>
    </source>
</reference>
<evidence type="ECO:0000313" key="3">
    <source>
        <dbReference type="Proteomes" id="UP000248790"/>
    </source>
</evidence>
<dbReference type="SUPFAM" id="SSF53300">
    <property type="entry name" value="vWA-like"/>
    <property type="match status" value="1"/>
</dbReference>
<dbReference type="InterPro" id="IPR029062">
    <property type="entry name" value="Class_I_gatase-like"/>
</dbReference>
<feature type="transmembrane region" description="Helical" evidence="1">
    <location>
        <begin position="41"/>
        <end position="63"/>
    </location>
</feature>
<dbReference type="CDD" id="cd00198">
    <property type="entry name" value="vWFA"/>
    <property type="match status" value="1"/>
</dbReference>
<protein>
    <recommendedName>
        <fullName evidence="4">von Willebrand factor type A domain-containing protein</fullName>
    </recommendedName>
</protein>
<dbReference type="PANTHER" id="PTHR37947:SF1">
    <property type="entry name" value="BLL2462 PROTEIN"/>
    <property type="match status" value="1"/>
</dbReference>
<sequence length="694" mass="77489">MRSELYFQSSPWWLLVCLAVGAAYAFALYQPNSGWSQRMNLSLAAFRFVVVSVVCFLLLNPLIRSIQTVTEKPKVVLAIDNSESMTAGGRAQLDRALEAASQLRERLTSEDIDVSVQTLGDSLVAGDLKTVAFNRRTTDLSNLLGGIRTAYEGRNLTDVVLISDGIANQGLSPTFGRYNFAVHTVGVGDTIPKRDVQLKDAVANKIAYLGNQFPIQVDVASYGFQGQNGTVVLRQNGRELGRQTVAFNRPETFQQLTFQTSSSQKGMQHYVVEVLPLSGEFSPRNNRRDVYIDIIDGKEKILLLALSPHPDIKALRNIIERNQNYELDIRILNGGTAEIPDKAYDLVILHQLPDNQNAGAAVVQKALQKNRPVLFVLGNQSGLQSFNGLNPVMQIVAGGGQTDKVTGRFNPDFRQLNLDAQKLTLLDRLPPLLVPFGDFKLSPGSEVVLWQQVGSVRTSKPLLALNISSQRKAAVLAGEGLWEWRLEEFALTDNQAVIDELLQKVMQLVSIKEDRRKLRVYPTRNEFLAGEKVVFETEMYNDIYEKLYDRPVRLEITNERDVPRSFNYTPTASNSRFEVSSLPEGVYRFRATASLNGRTETATGEFIVREQQLEAINTTADHLMLRQLSQQTGGRFYNAATLASLADDLASRKPAGRLSSNESLNELISLRWIFFLILLLISAEWGLRKYHGAY</sequence>
<dbReference type="AlphaFoldDB" id="A0A327X322"/>
<accession>A0A327X322</accession>
<keyword evidence="1" id="KW-0812">Transmembrane</keyword>
<keyword evidence="1" id="KW-1133">Transmembrane helix</keyword>